<name>A7I4P3_METB6</name>
<dbReference type="Pfam" id="PF04071">
    <property type="entry name" value="zf-like"/>
    <property type="match status" value="1"/>
</dbReference>
<dbReference type="Pfam" id="PF01955">
    <property type="entry name" value="CbiZ"/>
    <property type="match status" value="1"/>
</dbReference>
<dbReference type="PANTHER" id="PTHR35336:SF5">
    <property type="entry name" value="ADENOSYLCOBINAMIDE AMIDOHYDROLASE"/>
    <property type="match status" value="1"/>
</dbReference>
<proteinExistence type="predicted"/>
<sequence>MRYYTKNSTLFVRGAFRAASTGIDGGIRDVTTLFNHTVPADWSHDSPKKEIELVAAAAGIGPCVFGLLTAVPLRHLCVLQYDFVTVFVTAGIREHPPQEAGTINIIVYSSEGMEDSALLEMILVATEAKAEALIAAGRDSGTPTDAVIAACEGEKLHRYAGRITEPGQRLREAVLKGVPEALRRYERGAENEEPAFFIYSRLEGGHWVEWSPVNCPYYPCHFPGQRCDFCYCPFYPCKNEALGDWSVSSSGGKVWSCSRCTLIHEPAVADYLKRYPDAPLDELVQYQKQQKKKIIP</sequence>
<dbReference type="HOGENOM" id="CLU_923209_0_0_2"/>
<reference evidence="3" key="1">
    <citation type="journal article" date="2015" name="Microbiology">
        <title>Genome of Methanoregula boonei 6A8 reveals adaptations to oligotrophic peatland environments.</title>
        <authorList>
            <person name="Braeuer S."/>
            <person name="Cadillo-Quiroz H."/>
            <person name="Kyrpides N."/>
            <person name="Woyke T."/>
            <person name="Goodwin L."/>
            <person name="Detter C."/>
            <person name="Podell S."/>
            <person name="Yavitt J.B."/>
            <person name="Zinder S.H."/>
        </authorList>
    </citation>
    <scope>NUCLEOTIDE SEQUENCE [LARGE SCALE GENOMIC DNA]</scope>
    <source>
        <strain evidence="3">DSM 21154 / JCM 14090 / 6A8</strain>
    </source>
</reference>
<evidence type="ECO:0000313" key="3">
    <source>
        <dbReference type="Proteomes" id="UP000002408"/>
    </source>
</evidence>
<dbReference type="RefSeq" id="WP_011991192.1">
    <property type="nucleotide sequence ID" value="NC_009712.1"/>
</dbReference>
<dbReference type="eggNOG" id="arCOG01870">
    <property type="taxonomic scope" value="Archaea"/>
</dbReference>
<dbReference type="AlphaFoldDB" id="A7I4P3"/>
<dbReference type="InterPro" id="IPR002808">
    <property type="entry name" value="AdoCbi_amidolase"/>
</dbReference>
<keyword evidence="3" id="KW-1185">Reference proteome</keyword>
<dbReference type="KEGG" id="mbn:Mboo_0181"/>
<dbReference type="OrthoDB" id="39225at2157"/>
<dbReference type="EMBL" id="CP000780">
    <property type="protein sequence ID" value="ABS54704.1"/>
    <property type="molecule type" value="Genomic_DNA"/>
</dbReference>
<dbReference type="STRING" id="456442.Mboo_0181"/>
<organism evidence="2 3">
    <name type="scientific">Methanoregula boonei (strain DSM 21154 / JCM 14090 / 6A8)</name>
    <dbReference type="NCBI Taxonomy" id="456442"/>
    <lineage>
        <taxon>Archaea</taxon>
        <taxon>Methanobacteriati</taxon>
        <taxon>Methanobacteriota</taxon>
        <taxon>Stenosarchaea group</taxon>
        <taxon>Methanomicrobia</taxon>
        <taxon>Methanomicrobiales</taxon>
        <taxon>Methanoregulaceae</taxon>
        <taxon>Methanoregula</taxon>
    </lineage>
</organism>
<dbReference type="Proteomes" id="UP000002408">
    <property type="component" value="Chromosome"/>
</dbReference>
<evidence type="ECO:0000313" key="2">
    <source>
        <dbReference type="EMBL" id="ABS54704.1"/>
    </source>
</evidence>
<evidence type="ECO:0000259" key="1">
    <source>
        <dbReference type="Pfam" id="PF04071"/>
    </source>
</evidence>
<dbReference type="eggNOG" id="arCOG05056">
    <property type="taxonomic scope" value="Archaea"/>
</dbReference>
<accession>A7I4P3</accession>
<dbReference type="InterPro" id="IPR007212">
    <property type="entry name" value="Zf-like"/>
</dbReference>
<dbReference type="PANTHER" id="PTHR35336">
    <property type="entry name" value="ADENOSYLCOBINAMIDE AMIDOHYDROLASE"/>
    <property type="match status" value="1"/>
</dbReference>
<protein>
    <recommendedName>
        <fullName evidence="1">Cysteine-rich small domain-containing protein</fullName>
    </recommendedName>
</protein>
<gene>
    <name evidence="2" type="ordered locus">Mboo_0181</name>
</gene>
<feature type="domain" description="Cysteine-rich small" evidence="1">
    <location>
        <begin position="206"/>
        <end position="285"/>
    </location>
</feature>
<dbReference type="InterPro" id="IPR052209">
    <property type="entry name" value="CbiZ"/>
</dbReference>
<dbReference type="GeneID" id="5410225"/>